<dbReference type="GO" id="GO:0005524">
    <property type="term" value="F:ATP binding"/>
    <property type="evidence" value="ECO:0007669"/>
    <property type="project" value="UniProtKB-KW"/>
</dbReference>
<feature type="binding site" evidence="11">
    <location>
        <position position="211"/>
    </location>
    <ligand>
        <name>ATP</name>
        <dbReference type="ChEBI" id="CHEBI:30616"/>
    </ligand>
</feature>
<dbReference type="InterPro" id="IPR001404">
    <property type="entry name" value="Hsp90_fam"/>
</dbReference>
<organism evidence="13 14">
    <name type="scientific">Parvicella tangerina</name>
    <dbReference type="NCBI Taxonomy" id="2829795"/>
    <lineage>
        <taxon>Bacteria</taxon>
        <taxon>Pseudomonadati</taxon>
        <taxon>Bacteroidota</taxon>
        <taxon>Flavobacteriia</taxon>
        <taxon>Flavobacteriales</taxon>
        <taxon>Parvicellaceae</taxon>
        <taxon>Parvicella</taxon>
    </lineage>
</organism>
<evidence type="ECO:0000256" key="5">
    <source>
        <dbReference type="ARBA" id="ARBA00023016"/>
    </source>
</evidence>
<dbReference type="Gene3D" id="3.40.50.11260">
    <property type="match status" value="1"/>
</dbReference>
<feature type="binding site" evidence="11">
    <location>
        <position position="79"/>
    </location>
    <ligand>
        <name>ATP</name>
        <dbReference type="ChEBI" id="CHEBI:30616"/>
    </ligand>
</feature>
<dbReference type="AlphaFoldDB" id="A0A916JPX1"/>
<comment type="similarity">
    <text evidence="1">Belongs to the heat shock protein 90 family.</text>
</comment>
<dbReference type="SUPFAM" id="SSF54211">
    <property type="entry name" value="Ribosomal protein S5 domain 2-like"/>
    <property type="match status" value="1"/>
</dbReference>
<keyword evidence="6" id="KW-0143">Chaperone</keyword>
<evidence type="ECO:0000256" key="10">
    <source>
        <dbReference type="ARBA" id="ARBA00080411"/>
    </source>
</evidence>
<dbReference type="Gene3D" id="1.20.120.790">
    <property type="entry name" value="Heat shock protein 90, C-terminal domain"/>
    <property type="match status" value="1"/>
</dbReference>
<sequence length="673" mass="77317">MIVVHQTSDLSFFQMEKTIFCHIGSKLSVAHPLTITESEQKIKAMQQGTINIQTENIFPIIKKFLYSDTEIFLRELVSNAVDASQKLRTLSKTGEFNQEIKDLRVEVILDKDAKTITVRDNGIGMTADEVEKYINQIAFSGAKEFAEKYKDKDANAMIGAFGLGFYSAFMVSEKVRIQTLSYQDGAKAVEWESDGSPQFSMKEIEKNERGTDIILHIAEDSTEFLEEARLNEILSKYCKFLPIEIKFGTRKTFVEDPSGEKDENGNVKKIEKEIDNIINNTSPAWNKTPADLTEEDYKNFYNELYPFTEDPLFHIHLNVDYPFNLTGILYFPRLKNNMEVQKNKIQLYSNQVFITDNVENIVPDFLNLLHGVIDSPDIPLNVSRSYLQADSNVKKISNHINKKVADKLNQMFKDDREDFQSKWDDIEVFIQYGMLSDDKFYDRSEKFALLKNTKDEYFTFEEYKEKIKAAQTDKNDKLVCLYTHSADAHHALIENANDRGYDVLVMDSPLASHYIQKLEGKLNVSFARVDADTLDKLIQKDEEIPSKLSEKEQENLKPIFEGNVNKEKYVVQFESLSETEKPVQITQSEFMRRMKEQQALGGGGMHMMGSLPEMYNLVVNSNHPLISKILGEKNEEKQKDLTKQAIDLAMLSNGLLQGEELTKFINRSLELID</sequence>
<dbReference type="FunFam" id="3.30.230.80:FF:000008">
    <property type="entry name" value="Molecular chaperone HtpG"/>
    <property type="match status" value="1"/>
</dbReference>
<dbReference type="GO" id="GO:0140662">
    <property type="term" value="F:ATP-dependent protein folding chaperone"/>
    <property type="evidence" value="ECO:0007669"/>
    <property type="project" value="InterPro"/>
</dbReference>
<dbReference type="PRINTS" id="PR00775">
    <property type="entry name" value="HEATSHOCK90"/>
</dbReference>
<feature type="binding site" evidence="11">
    <location>
        <position position="120"/>
    </location>
    <ligand>
        <name>ATP</name>
        <dbReference type="ChEBI" id="CHEBI:30616"/>
    </ligand>
</feature>
<feature type="binding site" evidence="11">
    <location>
        <position position="384"/>
    </location>
    <ligand>
        <name>ATP</name>
        <dbReference type="ChEBI" id="CHEBI:30616"/>
    </ligand>
</feature>
<feature type="domain" description="Histidine kinase/HSP90-like ATPase" evidence="12">
    <location>
        <begin position="68"/>
        <end position="221"/>
    </location>
</feature>
<dbReference type="SMART" id="SM00387">
    <property type="entry name" value="HATPase_c"/>
    <property type="match status" value="1"/>
</dbReference>
<evidence type="ECO:0000256" key="2">
    <source>
        <dbReference type="ARBA" id="ARBA00022490"/>
    </source>
</evidence>
<dbReference type="Pfam" id="PF00183">
    <property type="entry name" value="HSP90"/>
    <property type="match status" value="1"/>
</dbReference>
<feature type="binding site" evidence="11">
    <location>
        <position position="125"/>
    </location>
    <ligand>
        <name>ATP</name>
        <dbReference type="ChEBI" id="CHEBI:30616"/>
    </ligand>
</feature>
<evidence type="ECO:0000256" key="1">
    <source>
        <dbReference type="ARBA" id="ARBA00008239"/>
    </source>
</evidence>
<evidence type="ECO:0000256" key="6">
    <source>
        <dbReference type="ARBA" id="ARBA00023186"/>
    </source>
</evidence>
<dbReference type="EMBL" id="OU015584">
    <property type="protein sequence ID" value="CAG5083636.1"/>
    <property type="molecule type" value="Genomic_DNA"/>
</dbReference>
<dbReference type="SUPFAM" id="SSF110942">
    <property type="entry name" value="HSP90 C-terminal domain"/>
    <property type="match status" value="1"/>
</dbReference>
<dbReference type="NCBIfam" id="NF003555">
    <property type="entry name" value="PRK05218.1"/>
    <property type="match status" value="1"/>
</dbReference>
<dbReference type="GO" id="GO:0051082">
    <property type="term" value="F:unfolded protein binding"/>
    <property type="evidence" value="ECO:0007669"/>
    <property type="project" value="InterPro"/>
</dbReference>
<feature type="binding site" evidence="11">
    <location>
        <position position="75"/>
    </location>
    <ligand>
        <name>ATP</name>
        <dbReference type="ChEBI" id="CHEBI:30616"/>
    </ligand>
</feature>
<evidence type="ECO:0000256" key="9">
    <source>
        <dbReference type="ARBA" id="ARBA00079544"/>
    </source>
</evidence>
<dbReference type="Pfam" id="PF13589">
    <property type="entry name" value="HATPase_c_3"/>
    <property type="match status" value="1"/>
</dbReference>
<proteinExistence type="inferred from homology"/>
<keyword evidence="3 11" id="KW-0547">Nucleotide-binding</keyword>
<evidence type="ECO:0000256" key="8">
    <source>
        <dbReference type="ARBA" id="ARBA00070675"/>
    </source>
</evidence>
<keyword evidence="4 11" id="KW-0067">ATP-binding</keyword>
<dbReference type="FunFam" id="3.30.565.10:FF:000076">
    <property type="entry name" value="Molecular chaperone HtpG"/>
    <property type="match status" value="1"/>
</dbReference>
<gene>
    <name evidence="13" type="primary">htpG</name>
    <name evidence="13" type="ORF">CRYO30217_02250</name>
</gene>
<dbReference type="KEGG" id="ptan:CRYO30217_02250"/>
<evidence type="ECO:0000256" key="11">
    <source>
        <dbReference type="PIRSR" id="PIRSR002583-1"/>
    </source>
</evidence>
<dbReference type="CDD" id="cd16927">
    <property type="entry name" value="HATPase_Hsp90-like"/>
    <property type="match status" value="1"/>
</dbReference>
<keyword evidence="2" id="KW-0963">Cytoplasm</keyword>
<dbReference type="InterPro" id="IPR020568">
    <property type="entry name" value="Ribosomal_Su5_D2-typ_SF"/>
</dbReference>
<dbReference type="InterPro" id="IPR037196">
    <property type="entry name" value="HSP90_C"/>
</dbReference>
<feature type="binding site" evidence="11">
    <location>
        <begin position="140"/>
        <end position="141"/>
    </location>
    <ligand>
        <name>ATP</name>
        <dbReference type="ChEBI" id="CHEBI:30616"/>
    </ligand>
</feature>
<dbReference type="InterPro" id="IPR036890">
    <property type="entry name" value="HATPase_C_sf"/>
</dbReference>
<evidence type="ECO:0000313" key="13">
    <source>
        <dbReference type="EMBL" id="CAG5083636.1"/>
    </source>
</evidence>
<reference evidence="13" key="1">
    <citation type="submission" date="2021-04" db="EMBL/GenBank/DDBJ databases">
        <authorList>
            <person name="Rodrigo-Torres L."/>
            <person name="Arahal R. D."/>
            <person name="Lucena T."/>
        </authorList>
    </citation>
    <scope>NUCLEOTIDE SEQUENCE</scope>
    <source>
        <strain evidence="13">AS29M-1</strain>
    </source>
</reference>
<evidence type="ECO:0000313" key="14">
    <source>
        <dbReference type="Proteomes" id="UP000683507"/>
    </source>
</evidence>
<dbReference type="Proteomes" id="UP000683507">
    <property type="component" value="Chromosome"/>
</dbReference>
<dbReference type="PANTHER" id="PTHR11528">
    <property type="entry name" value="HEAT SHOCK PROTEIN 90 FAMILY MEMBER"/>
    <property type="match status" value="1"/>
</dbReference>
<evidence type="ECO:0000256" key="4">
    <source>
        <dbReference type="ARBA" id="ARBA00022840"/>
    </source>
</evidence>
<dbReference type="InterPro" id="IPR020575">
    <property type="entry name" value="Hsp90_N"/>
</dbReference>
<dbReference type="InterPro" id="IPR003594">
    <property type="entry name" value="HATPase_dom"/>
</dbReference>
<dbReference type="Gene3D" id="3.30.230.80">
    <property type="match status" value="1"/>
</dbReference>
<evidence type="ECO:0000256" key="7">
    <source>
        <dbReference type="ARBA" id="ARBA00067988"/>
    </source>
</evidence>
<keyword evidence="14" id="KW-1185">Reference proteome</keyword>
<name>A0A916JPX1_9FLAO</name>
<evidence type="ECO:0000256" key="3">
    <source>
        <dbReference type="ARBA" id="ARBA00022741"/>
    </source>
</evidence>
<accession>A0A916JPX1</accession>
<dbReference type="Gene3D" id="3.30.565.10">
    <property type="entry name" value="Histidine kinase-like ATPase, C-terminal domain"/>
    <property type="match status" value="1"/>
</dbReference>
<keyword evidence="5" id="KW-0346">Stress response</keyword>
<dbReference type="SUPFAM" id="SSF55874">
    <property type="entry name" value="ATPase domain of HSP90 chaperone/DNA topoisomerase II/histidine kinase"/>
    <property type="match status" value="1"/>
</dbReference>
<dbReference type="PIRSF" id="PIRSF002583">
    <property type="entry name" value="Hsp90"/>
    <property type="match status" value="1"/>
</dbReference>
<dbReference type="GO" id="GO:0016887">
    <property type="term" value="F:ATP hydrolysis activity"/>
    <property type="evidence" value="ECO:0007669"/>
    <property type="project" value="InterPro"/>
</dbReference>
<evidence type="ECO:0000259" key="12">
    <source>
        <dbReference type="SMART" id="SM00387"/>
    </source>
</evidence>
<protein>
    <recommendedName>
        <fullName evidence="8">Chaperone protein HtpG</fullName>
    </recommendedName>
    <alternativeName>
        <fullName evidence="7">Chaperone protein htpG</fullName>
    </alternativeName>
    <alternativeName>
        <fullName evidence="9 10">Heat shock protein HtpG</fullName>
    </alternativeName>
</protein>